<dbReference type="PANTHER" id="PTHR37984:SF8">
    <property type="entry name" value="CCHC-TYPE DOMAIN-CONTAINING PROTEIN"/>
    <property type="match status" value="1"/>
</dbReference>
<dbReference type="InterPro" id="IPR050951">
    <property type="entry name" value="Retrovirus_Pol_polyprotein"/>
</dbReference>
<dbReference type="Gene3D" id="3.10.10.10">
    <property type="entry name" value="HIV Type 1 Reverse Transcriptase, subunit A, domain 1"/>
    <property type="match status" value="1"/>
</dbReference>
<dbReference type="PANTHER" id="PTHR37984">
    <property type="entry name" value="PROTEIN CBG26694"/>
    <property type="match status" value="1"/>
</dbReference>
<evidence type="ECO:0000313" key="2">
    <source>
        <dbReference type="Proteomes" id="UP000593567"/>
    </source>
</evidence>
<reference evidence="1" key="1">
    <citation type="submission" date="2020-06" db="EMBL/GenBank/DDBJ databases">
        <title>Draft genome of Bugula neritina, a colonial animal packing powerful symbionts and potential medicines.</title>
        <authorList>
            <person name="Rayko M."/>
        </authorList>
    </citation>
    <scope>NUCLEOTIDE SEQUENCE [LARGE SCALE GENOMIC DNA]</scope>
    <source>
        <strain evidence="1">Kwan_BN1</strain>
    </source>
</reference>
<name>A0A7J7JUX8_BUGNE</name>
<proteinExistence type="predicted"/>
<evidence type="ECO:0008006" key="3">
    <source>
        <dbReference type="Google" id="ProtNLM"/>
    </source>
</evidence>
<dbReference type="AlphaFoldDB" id="A0A7J7JUX8"/>
<dbReference type="SUPFAM" id="SSF56672">
    <property type="entry name" value="DNA/RNA polymerases"/>
    <property type="match status" value="1"/>
</dbReference>
<organism evidence="1 2">
    <name type="scientific">Bugula neritina</name>
    <name type="common">Brown bryozoan</name>
    <name type="synonym">Sertularia neritina</name>
    <dbReference type="NCBI Taxonomy" id="10212"/>
    <lineage>
        <taxon>Eukaryota</taxon>
        <taxon>Metazoa</taxon>
        <taxon>Spiralia</taxon>
        <taxon>Lophotrochozoa</taxon>
        <taxon>Bryozoa</taxon>
        <taxon>Gymnolaemata</taxon>
        <taxon>Cheilostomatida</taxon>
        <taxon>Flustrina</taxon>
        <taxon>Buguloidea</taxon>
        <taxon>Bugulidae</taxon>
        <taxon>Bugula</taxon>
    </lineage>
</organism>
<dbReference type="InterPro" id="IPR043502">
    <property type="entry name" value="DNA/RNA_pol_sf"/>
</dbReference>
<comment type="caution">
    <text evidence="1">The sequence shown here is derived from an EMBL/GenBank/DDBJ whole genome shotgun (WGS) entry which is preliminary data.</text>
</comment>
<sequence length="99" mass="11191">MIEDGVNVKVDEPTPWVAPMVVVPKPGQNKVRICTDYTELNKHILREFHPMATVDSSLAQLEKLKASGIRLNKDKCKFGVPSVNFLGYVIDHNHFQMTN</sequence>
<dbReference type="Proteomes" id="UP000593567">
    <property type="component" value="Unassembled WGS sequence"/>
</dbReference>
<evidence type="ECO:0000313" key="1">
    <source>
        <dbReference type="EMBL" id="KAF6030189.1"/>
    </source>
</evidence>
<protein>
    <recommendedName>
        <fullName evidence="3">Reverse transcriptase domain-containing protein</fullName>
    </recommendedName>
</protein>
<gene>
    <name evidence="1" type="ORF">EB796_011503</name>
</gene>
<dbReference type="OrthoDB" id="5982854at2759"/>
<keyword evidence="2" id="KW-1185">Reference proteome</keyword>
<dbReference type="Gene3D" id="3.30.70.270">
    <property type="match status" value="2"/>
</dbReference>
<dbReference type="InterPro" id="IPR043128">
    <property type="entry name" value="Rev_trsase/Diguanyl_cyclase"/>
</dbReference>
<dbReference type="EMBL" id="VXIV02001739">
    <property type="protein sequence ID" value="KAF6030189.1"/>
    <property type="molecule type" value="Genomic_DNA"/>
</dbReference>
<accession>A0A7J7JUX8</accession>